<dbReference type="STRING" id="869213.GCA_000517085_04349"/>
<dbReference type="GO" id="GO:0016020">
    <property type="term" value="C:membrane"/>
    <property type="evidence" value="ECO:0007669"/>
    <property type="project" value="InterPro"/>
</dbReference>
<protein>
    <submittedName>
        <fullName evidence="3">Putative sensor-like histidine kinase YehU</fullName>
    </submittedName>
</protein>
<dbReference type="PANTHER" id="PTHR34220">
    <property type="entry name" value="SENSOR HISTIDINE KINASE YPDA"/>
    <property type="match status" value="1"/>
</dbReference>
<dbReference type="InterPro" id="IPR010559">
    <property type="entry name" value="Sig_transdc_His_kin_internal"/>
</dbReference>
<feature type="transmembrane region" description="Helical" evidence="1">
    <location>
        <begin position="52"/>
        <end position="75"/>
    </location>
</feature>
<dbReference type="InterPro" id="IPR036890">
    <property type="entry name" value="HATPase_C_sf"/>
</dbReference>
<feature type="transmembrane region" description="Helical" evidence="1">
    <location>
        <begin position="82"/>
        <end position="100"/>
    </location>
</feature>
<dbReference type="SUPFAM" id="SSF55874">
    <property type="entry name" value="ATPase domain of HSP90 chaperone/DNA topoisomerase II/histidine kinase"/>
    <property type="match status" value="1"/>
</dbReference>
<evidence type="ECO:0000259" key="2">
    <source>
        <dbReference type="Pfam" id="PF06580"/>
    </source>
</evidence>
<keyword evidence="4" id="KW-1185">Reference proteome</keyword>
<gene>
    <name evidence="3" type="ORF">JCM21142_72701</name>
</gene>
<evidence type="ECO:0000313" key="3">
    <source>
        <dbReference type="EMBL" id="GAF04008.1"/>
    </source>
</evidence>
<keyword evidence="3" id="KW-0808">Transferase</keyword>
<proteinExistence type="predicted"/>
<dbReference type="Proteomes" id="UP000019402">
    <property type="component" value="Unassembled WGS sequence"/>
</dbReference>
<name>W7Y8J0_9BACT</name>
<keyword evidence="1" id="KW-0472">Membrane</keyword>
<dbReference type="Gene3D" id="3.30.565.10">
    <property type="entry name" value="Histidine kinase-like ATPase, C-terminal domain"/>
    <property type="match status" value="1"/>
</dbReference>
<dbReference type="Pfam" id="PF06580">
    <property type="entry name" value="His_kinase"/>
    <property type="match status" value="1"/>
</dbReference>
<accession>W7Y8J0</accession>
<sequence length="361" mass="42285">MYEWFVTYNKGMNKYKGENIAYLIIWCIVIALPVYTLQGARDFSHTKVYMEWIRLIPFLLIFMVNNSILVPHFLLKKQNLRYLSLVFVLVIIVTTASPYLKYIQHMVFESFDQIQRINPRRISGRSLEYKMATNVLISFLVIGFNNTIKLLILREKEEKLREQKDKTHLQTELSFLRNQISPHFFMNTLNNIHALISFDTGQAQKSIIQLSTLMRHLLNDSQAGTSTIKDEFAFIRSYIHLMRIRYYDNVHINLHLEVEQSNKTIPSLLFTSLVENAFKYGIDDTKESFVTVSAHIKDNELLFEIANSKHESLENKREKTGLGLINLEKQLVLLYGTNYSLAIEDREKTYCVNLKIPLNND</sequence>
<dbReference type="EMBL" id="BAMD01000035">
    <property type="protein sequence ID" value="GAF04008.1"/>
    <property type="molecule type" value="Genomic_DNA"/>
</dbReference>
<organism evidence="3 4">
    <name type="scientific">Saccharicrinis fermentans DSM 9555 = JCM 21142</name>
    <dbReference type="NCBI Taxonomy" id="869213"/>
    <lineage>
        <taxon>Bacteria</taxon>
        <taxon>Pseudomonadati</taxon>
        <taxon>Bacteroidota</taxon>
        <taxon>Bacteroidia</taxon>
        <taxon>Marinilabiliales</taxon>
        <taxon>Marinilabiliaceae</taxon>
        <taxon>Saccharicrinis</taxon>
    </lineage>
</organism>
<keyword evidence="1" id="KW-0812">Transmembrane</keyword>
<dbReference type="GO" id="GO:0000155">
    <property type="term" value="F:phosphorelay sensor kinase activity"/>
    <property type="evidence" value="ECO:0007669"/>
    <property type="project" value="InterPro"/>
</dbReference>
<dbReference type="InterPro" id="IPR050640">
    <property type="entry name" value="Bact_2-comp_sensor_kinase"/>
</dbReference>
<evidence type="ECO:0000313" key="4">
    <source>
        <dbReference type="Proteomes" id="UP000019402"/>
    </source>
</evidence>
<comment type="caution">
    <text evidence="3">The sequence shown here is derived from an EMBL/GenBank/DDBJ whole genome shotgun (WGS) entry which is preliminary data.</text>
</comment>
<keyword evidence="3" id="KW-0418">Kinase</keyword>
<dbReference type="eggNOG" id="COG2972">
    <property type="taxonomic scope" value="Bacteria"/>
</dbReference>
<dbReference type="PANTHER" id="PTHR34220:SF7">
    <property type="entry name" value="SENSOR HISTIDINE KINASE YPDA"/>
    <property type="match status" value="1"/>
</dbReference>
<feature type="transmembrane region" description="Helical" evidence="1">
    <location>
        <begin position="20"/>
        <end position="40"/>
    </location>
</feature>
<dbReference type="AlphaFoldDB" id="W7Y8J0"/>
<feature type="transmembrane region" description="Helical" evidence="1">
    <location>
        <begin position="131"/>
        <end position="152"/>
    </location>
</feature>
<keyword evidence="1" id="KW-1133">Transmembrane helix</keyword>
<evidence type="ECO:0000256" key="1">
    <source>
        <dbReference type="SAM" id="Phobius"/>
    </source>
</evidence>
<reference evidence="3 4" key="1">
    <citation type="journal article" date="2014" name="Genome Announc.">
        <title>Draft Genome Sequence of Cytophaga fermentans JCM 21142T, a Facultative Anaerobe Isolated from Marine Mud.</title>
        <authorList>
            <person name="Starns D."/>
            <person name="Oshima K."/>
            <person name="Suda W."/>
            <person name="Iino T."/>
            <person name="Yuki M."/>
            <person name="Inoue J."/>
            <person name="Kitamura K."/>
            <person name="Iida T."/>
            <person name="Darby A."/>
            <person name="Hattori M."/>
            <person name="Ohkuma M."/>
        </authorList>
    </citation>
    <scope>NUCLEOTIDE SEQUENCE [LARGE SCALE GENOMIC DNA]</scope>
    <source>
        <strain evidence="3 4">JCM 21142</strain>
    </source>
</reference>
<feature type="domain" description="Signal transduction histidine kinase internal region" evidence="2">
    <location>
        <begin position="172"/>
        <end position="249"/>
    </location>
</feature>